<keyword evidence="1" id="KW-0472">Membrane</keyword>
<evidence type="ECO:0000313" key="3">
    <source>
        <dbReference type="Proteomes" id="UP001151699"/>
    </source>
</evidence>
<feature type="transmembrane region" description="Helical" evidence="1">
    <location>
        <begin position="12"/>
        <end position="35"/>
    </location>
</feature>
<name>A0A9Q0MIJ1_9DIPT</name>
<evidence type="ECO:0000256" key="1">
    <source>
        <dbReference type="SAM" id="Phobius"/>
    </source>
</evidence>
<reference evidence="2" key="1">
    <citation type="submission" date="2022-07" db="EMBL/GenBank/DDBJ databases">
        <authorList>
            <person name="Trinca V."/>
            <person name="Uliana J.V.C."/>
            <person name="Torres T.T."/>
            <person name="Ward R.J."/>
            <person name="Monesi N."/>
        </authorList>
    </citation>
    <scope>NUCLEOTIDE SEQUENCE</scope>
    <source>
        <strain evidence="2">HSMRA1968</strain>
        <tissue evidence="2">Whole embryos</tissue>
    </source>
</reference>
<dbReference type="EMBL" id="WJQU01003202">
    <property type="protein sequence ID" value="KAJ6626783.1"/>
    <property type="molecule type" value="Genomic_DNA"/>
</dbReference>
<keyword evidence="1" id="KW-1133">Transmembrane helix</keyword>
<proteinExistence type="predicted"/>
<evidence type="ECO:0000313" key="2">
    <source>
        <dbReference type="EMBL" id="KAJ6626783.1"/>
    </source>
</evidence>
<comment type="caution">
    <text evidence="2">The sequence shown here is derived from an EMBL/GenBank/DDBJ whole genome shotgun (WGS) entry which is preliminary data.</text>
</comment>
<keyword evidence="1" id="KW-0812">Transmembrane</keyword>
<dbReference type="AlphaFoldDB" id="A0A9Q0MIJ1"/>
<dbReference type="OrthoDB" id="7774770at2759"/>
<sequence>MINYADYTIKQFCCFDLKTGTIIIAATHFIILNSILHSWEQYSEEKLVWTVIQAVATLALFVGVIKNIYLLYVPWLVVVLPSAAAVLFTVVALGLAVCSFFAPLVGFLYCFWCVFSAFDEVRKTEETRSSYYQTIT</sequence>
<feature type="transmembrane region" description="Helical" evidence="1">
    <location>
        <begin position="47"/>
        <end position="65"/>
    </location>
</feature>
<keyword evidence="3" id="KW-1185">Reference proteome</keyword>
<dbReference type="Proteomes" id="UP001151699">
    <property type="component" value="Unassembled WGS sequence"/>
</dbReference>
<accession>A0A9Q0MIJ1</accession>
<gene>
    <name evidence="2" type="ORF">Bhyg_17308</name>
</gene>
<protein>
    <submittedName>
        <fullName evidence="2">Uncharacterized protein</fullName>
    </submittedName>
</protein>
<feature type="transmembrane region" description="Helical" evidence="1">
    <location>
        <begin position="100"/>
        <end position="118"/>
    </location>
</feature>
<feature type="transmembrane region" description="Helical" evidence="1">
    <location>
        <begin position="72"/>
        <end position="94"/>
    </location>
</feature>
<organism evidence="2 3">
    <name type="scientific">Pseudolycoriella hygida</name>
    <dbReference type="NCBI Taxonomy" id="35572"/>
    <lineage>
        <taxon>Eukaryota</taxon>
        <taxon>Metazoa</taxon>
        <taxon>Ecdysozoa</taxon>
        <taxon>Arthropoda</taxon>
        <taxon>Hexapoda</taxon>
        <taxon>Insecta</taxon>
        <taxon>Pterygota</taxon>
        <taxon>Neoptera</taxon>
        <taxon>Endopterygota</taxon>
        <taxon>Diptera</taxon>
        <taxon>Nematocera</taxon>
        <taxon>Sciaroidea</taxon>
        <taxon>Sciaridae</taxon>
        <taxon>Pseudolycoriella</taxon>
    </lineage>
</organism>